<evidence type="ECO:0000313" key="6">
    <source>
        <dbReference type="EMBL" id="KAJ7969837.1"/>
    </source>
</evidence>
<feature type="region of interest" description="Disordered" evidence="4">
    <location>
        <begin position="52"/>
        <end position="80"/>
    </location>
</feature>
<keyword evidence="7" id="KW-1185">Reference proteome</keyword>
<evidence type="ECO:0000256" key="2">
    <source>
        <dbReference type="ARBA" id="ARBA00022525"/>
    </source>
</evidence>
<dbReference type="AlphaFoldDB" id="A0AAD7PWC5"/>
<keyword evidence="2" id="KW-0964">Secreted</keyword>
<feature type="signal peptide" evidence="5">
    <location>
        <begin position="1"/>
        <end position="26"/>
    </location>
</feature>
<feature type="chain" id="PRO_5042220879" evidence="5">
    <location>
        <begin position="27"/>
        <end position="80"/>
    </location>
</feature>
<comment type="caution">
    <text evidence="6">The sequence shown here is derived from an EMBL/GenBank/DDBJ whole genome shotgun (WGS) entry which is preliminary data.</text>
</comment>
<dbReference type="Proteomes" id="UP001163823">
    <property type="component" value="Chromosome 4"/>
</dbReference>
<proteinExistence type="predicted"/>
<dbReference type="PANTHER" id="PTHR33599:SF11">
    <property type="entry name" value="PROTEIN IDA-LIKE 5"/>
    <property type="match status" value="1"/>
</dbReference>
<dbReference type="KEGG" id="qsa:O6P43_008116"/>
<organism evidence="6 7">
    <name type="scientific">Quillaja saponaria</name>
    <name type="common">Soap bark tree</name>
    <dbReference type="NCBI Taxonomy" id="32244"/>
    <lineage>
        <taxon>Eukaryota</taxon>
        <taxon>Viridiplantae</taxon>
        <taxon>Streptophyta</taxon>
        <taxon>Embryophyta</taxon>
        <taxon>Tracheophyta</taxon>
        <taxon>Spermatophyta</taxon>
        <taxon>Magnoliopsida</taxon>
        <taxon>eudicotyledons</taxon>
        <taxon>Gunneridae</taxon>
        <taxon>Pentapetalae</taxon>
        <taxon>rosids</taxon>
        <taxon>fabids</taxon>
        <taxon>Fabales</taxon>
        <taxon>Quillajaceae</taxon>
        <taxon>Quillaja</taxon>
    </lineage>
</organism>
<protein>
    <submittedName>
        <fullName evidence="6">Protein IDA-LIKE 2</fullName>
    </submittedName>
</protein>
<evidence type="ECO:0000256" key="3">
    <source>
        <dbReference type="ARBA" id="ARBA00022729"/>
    </source>
</evidence>
<sequence length="80" mass="9000">MGRKHLIVMLMMALLLLIYMVGQSDASRHTQVFKVKPKSQIHSPQSHTFHGYLPKAMPIPPSGPSRQHNDIGLQGSWRSP</sequence>
<evidence type="ECO:0000256" key="5">
    <source>
        <dbReference type="SAM" id="SignalP"/>
    </source>
</evidence>
<evidence type="ECO:0000256" key="1">
    <source>
        <dbReference type="ARBA" id="ARBA00004239"/>
    </source>
</evidence>
<name>A0AAD7PWC5_QUISA</name>
<dbReference type="EMBL" id="JARAOO010000004">
    <property type="protein sequence ID" value="KAJ7969837.1"/>
    <property type="molecule type" value="Genomic_DNA"/>
</dbReference>
<keyword evidence="3 5" id="KW-0732">Signal</keyword>
<dbReference type="GO" id="GO:0005576">
    <property type="term" value="C:extracellular region"/>
    <property type="evidence" value="ECO:0007669"/>
    <property type="project" value="UniProtKB-SubCell"/>
</dbReference>
<comment type="subcellular location">
    <subcellularLocation>
        <location evidence="1">Secreted</location>
        <location evidence="1">Extracellular space</location>
    </subcellularLocation>
</comment>
<dbReference type="PANTHER" id="PTHR33599">
    <property type="entry name" value="PROTEIN IDA-LIKE 5"/>
    <property type="match status" value="1"/>
</dbReference>
<dbReference type="GO" id="GO:0010227">
    <property type="term" value="P:floral organ abscission"/>
    <property type="evidence" value="ECO:0007669"/>
    <property type="project" value="InterPro"/>
</dbReference>
<gene>
    <name evidence="6" type="ORF">O6P43_008116</name>
</gene>
<evidence type="ECO:0000256" key="4">
    <source>
        <dbReference type="SAM" id="MobiDB-lite"/>
    </source>
</evidence>
<evidence type="ECO:0000313" key="7">
    <source>
        <dbReference type="Proteomes" id="UP001163823"/>
    </source>
</evidence>
<dbReference type="InterPro" id="IPR039639">
    <property type="entry name" value="IDA-like"/>
</dbReference>
<reference evidence="6" key="1">
    <citation type="journal article" date="2023" name="Science">
        <title>Elucidation of the pathway for biosynthesis of saponin adjuvants from the soapbark tree.</title>
        <authorList>
            <person name="Reed J."/>
            <person name="Orme A."/>
            <person name="El-Demerdash A."/>
            <person name="Owen C."/>
            <person name="Martin L.B.B."/>
            <person name="Misra R.C."/>
            <person name="Kikuchi S."/>
            <person name="Rejzek M."/>
            <person name="Martin A.C."/>
            <person name="Harkess A."/>
            <person name="Leebens-Mack J."/>
            <person name="Louveau T."/>
            <person name="Stephenson M.J."/>
            <person name="Osbourn A."/>
        </authorList>
    </citation>
    <scope>NUCLEOTIDE SEQUENCE</scope>
    <source>
        <strain evidence="6">S10</strain>
    </source>
</reference>
<accession>A0AAD7PWC5</accession>